<evidence type="ECO:0000313" key="1">
    <source>
        <dbReference type="EMBL" id="KAG8469738.1"/>
    </source>
</evidence>
<sequence length="364" mass="38301">MCIVFVAFEEHPLYSLIVASNRDEEYDRPASPCGWWDANGPHNGILAGRDHRKGGTWLGVHARNGVWATVTNVREAGSDDESLSRGHLVLQLLAGGGIGEVGRGAPGVACTSAGARSMVAQALATAPSYGGLNALVGGGGELFWLTNRALRAGFDPDAPHVAGTPHVELGRECRAERLGPGVHVVSNALLDTPWPKVTRGRALFRSVLEADAARGGPASAQSRRRLAVELLATVLSDVCRPPASELPRTTGHTLEEEALFSSICVSQRAEERRGAGYGTVAQSVLLVGRDGRAMLTERQMRDGKPLGAPSLFEFAFSAPPPRGFLGTAVSSRSRHAQARAWALGLAVSSAACVGLATLARARRS</sequence>
<reference evidence="1" key="1">
    <citation type="submission" date="2021-05" db="EMBL/GenBank/DDBJ databases">
        <title>The genome of the haptophyte Pavlova lutheri (Diacronema luteri, Pavlovales) - a model for lipid biosynthesis in eukaryotic algae.</title>
        <authorList>
            <person name="Hulatt C.J."/>
            <person name="Posewitz M.C."/>
        </authorList>
    </citation>
    <scope>NUCLEOTIDE SEQUENCE</scope>
    <source>
        <strain evidence="1">NIVA-4/92</strain>
    </source>
</reference>
<dbReference type="AlphaFoldDB" id="A0A8J5XQE9"/>
<name>A0A8J5XQE9_DIALT</name>
<protein>
    <submittedName>
        <fullName evidence="1">Uncharacterized protein</fullName>
    </submittedName>
</protein>
<dbReference type="PANTHER" id="PTHR17985">
    <property type="entry name" value="SER/THR-RICH PROTEIN T10 IN DGCR REGION"/>
    <property type="match status" value="1"/>
</dbReference>
<accession>A0A8J5XQE9</accession>
<gene>
    <name evidence="1" type="ORF">KFE25_006193</name>
</gene>
<evidence type="ECO:0000313" key="2">
    <source>
        <dbReference type="Proteomes" id="UP000751190"/>
    </source>
</evidence>
<dbReference type="OrthoDB" id="191601at2759"/>
<comment type="caution">
    <text evidence="1">The sequence shown here is derived from an EMBL/GenBank/DDBJ whole genome shotgun (WGS) entry which is preliminary data.</text>
</comment>
<proteinExistence type="predicted"/>
<dbReference type="PANTHER" id="PTHR17985:SF8">
    <property type="entry name" value="TRANSPORT AND GOLGI ORGANIZATION PROTEIN 2 HOMOLOG"/>
    <property type="match status" value="1"/>
</dbReference>
<keyword evidence="2" id="KW-1185">Reference proteome</keyword>
<organism evidence="1 2">
    <name type="scientific">Diacronema lutheri</name>
    <name type="common">Unicellular marine alga</name>
    <name type="synonym">Monochrysis lutheri</name>
    <dbReference type="NCBI Taxonomy" id="2081491"/>
    <lineage>
        <taxon>Eukaryota</taxon>
        <taxon>Haptista</taxon>
        <taxon>Haptophyta</taxon>
        <taxon>Pavlovophyceae</taxon>
        <taxon>Pavlovales</taxon>
        <taxon>Pavlovaceae</taxon>
        <taxon>Diacronema</taxon>
    </lineage>
</organism>
<dbReference type="InterPro" id="IPR008551">
    <property type="entry name" value="TANGO2"/>
</dbReference>
<dbReference type="OMA" id="FAWRPGH"/>
<dbReference type="Proteomes" id="UP000751190">
    <property type="component" value="Unassembled WGS sequence"/>
</dbReference>
<dbReference type="EMBL" id="JAGTXO010000002">
    <property type="protein sequence ID" value="KAG8469738.1"/>
    <property type="molecule type" value="Genomic_DNA"/>
</dbReference>
<dbReference type="Pfam" id="PF05742">
    <property type="entry name" value="TANGO2"/>
    <property type="match status" value="1"/>
</dbReference>